<keyword evidence="1" id="KW-0413">Isomerase</keyword>
<dbReference type="Gene3D" id="3.40.30.10">
    <property type="entry name" value="Glutaredoxin"/>
    <property type="match status" value="1"/>
</dbReference>
<dbReference type="AlphaFoldDB" id="L0GV29"/>
<dbReference type="PANTHER" id="PTHR13887">
    <property type="entry name" value="GLUTATHIONE S-TRANSFERASE KAPPA"/>
    <property type="match status" value="1"/>
</dbReference>
<protein>
    <submittedName>
        <fullName evidence="1">Putative dithiol-disulfide isomerase involved in polyketide biosynthesis</fullName>
    </submittedName>
</protein>
<dbReference type="PANTHER" id="PTHR13887:SF47">
    <property type="entry name" value="CLPXP ADAPTER PROTEIN SPXH"/>
    <property type="match status" value="1"/>
</dbReference>
<dbReference type="InterPro" id="IPR036249">
    <property type="entry name" value="Thioredoxin-like_sf"/>
</dbReference>
<dbReference type="SUPFAM" id="SSF52833">
    <property type="entry name" value="Thioredoxin-like"/>
    <property type="match status" value="1"/>
</dbReference>
<gene>
    <name evidence="1" type="ORF">Thimo_1835</name>
</gene>
<keyword evidence="2" id="KW-1185">Reference proteome</keyword>
<sequence>MKAQDPLELLAFTDPVCTWCWGSEPVLRKLRRWYGDQLHIRYLMGGLVEDIRTFYDRANAIGGDPELANGQVARHWLEASARHRMPVQTHGFRLFSAEAPSTYPQNVAYKAAELTQPGLAHRYLRRLREASAAEARETGLFGVLIELADEVGLDRSTFVRHLDDGSAERAFRADLETTRRYGVRSFPTFVLRYADEAAKLHGCPTFPVMRATIERLSGRAFEPRPPAHDPQALLDFLLVDGRAAPVELATVFDLDGDTLDRLLADLAREGRTKCVPAGNGCFWEAAGPGLPAETRTPA</sequence>
<dbReference type="HOGENOM" id="CLU_069785_1_0_6"/>
<name>L0GV29_9GAMM</name>
<dbReference type="RefSeq" id="WP_015280744.1">
    <property type="nucleotide sequence ID" value="NC_019940.1"/>
</dbReference>
<accession>L0GV29</accession>
<evidence type="ECO:0000313" key="1">
    <source>
        <dbReference type="EMBL" id="AGA90603.1"/>
    </source>
</evidence>
<dbReference type="eggNOG" id="COG2761">
    <property type="taxonomic scope" value="Bacteria"/>
</dbReference>
<dbReference type="STRING" id="765912.Thimo_1835"/>
<dbReference type="Proteomes" id="UP000010816">
    <property type="component" value="Chromosome"/>
</dbReference>
<dbReference type="GO" id="GO:0016853">
    <property type="term" value="F:isomerase activity"/>
    <property type="evidence" value="ECO:0007669"/>
    <property type="project" value="UniProtKB-KW"/>
</dbReference>
<organism evidence="1 2">
    <name type="scientific">Thioflavicoccus mobilis 8321</name>
    <dbReference type="NCBI Taxonomy" id="765912"/>
    <lineage>
        <taxon>Bacteria</taxon>
        <taxon>Pseudomonadati</taxon>
        <taxon>Pseudomonadota</taxon>
        <taxon>Gammaproteobacteria</taxon>
        <taxon>Chromatiales</taxon>
        <taxon>Chromatiaceae</taxon>
        <taxon>Thioflavicoccus</taxon>
    </lineage>
</organism>
<dbReference type="OrthoDB" id="9813770at2"/>
<dbReference type="Pfam" id="PF13743">
    <property type="entry name" value="Thioredoxin_5"/>
    <property type="match status" value="1"/>
</dbReference>
<dbReference type="CDD" id="cd03025">
    <property type="entry name" value="DsbA_FrnE_like"/>
    <property type="match status" value="1"/>
</dbReference>
<dbReference type="KEGG" id="tmb:Thimo_1835"/>
<proteinExistence type="predicted"/>
<dbReference type="EMBL" id="CP003051">
    <property type="protein sequence ID" value="AGA90603.1"/>
    <property type="molecule type" value="Genomic_DNA"/>
</dbReference>
<evidence type="ECO:0000313" key="2">
    <source>
        <dbReference type="Proteomes" id="UP000010816"/>
    </source>
</evidence>
<reference evidence="1 2" key="1">
    <citation type="submission" date="2011-09" db="EMBL/GenBank/DDBJ databases">
        <title>Complete sequence of chromosome of Thioflavicoccus mobilis 8321.</title>
        <authorList>
            <consortium name="US DOE Joint Genome Institute"/>
            <person name="Lucas S."/>
            <person name="Han J."/>
            <person name="Lapidus A."/>
            <person name="Cheng J.-F."/>
            <person name="Goodwin L."/>
            <person name="Pitluck S."/>
            <person name="Peters L."/>
            <person name="Ovchinnikova G."/>
            <person name="Lu M."/>
            <person name="Detter J.C."/>
            <person name="Han C."/>
            <person name="Tapia R."/>
            <person name="Land M."/>
            <person name="Hauser L."/>
            <person name="Kyrpides N."/>
            <person name="Ivanova N."/>
            <person name="Pagani I."/>
            <person name="Vogl K."/>
            <person name="Liu Z."/>
            <person name="Imhoff J."/>
            <person name="Thiel V."/>
            <person name="Frigaard N.-U."/>
            <person name="Bryant D."/>
            <person name="Woyke T."/>
        </authorList>
    </citation>
    <scope>NUCLEOTIDE SEQUENCE [LARGE SCALE GENOMIC DNA]</scope>
    <source>
        <strain evidence="1 2">8321</strain>
    </source>
</reference>